<keyword evidence="6" id="KW-0175">Coiled coil</keyword>
<keyword evidence="8" id="KW-0966">Cell projection</keyword>
<dbReference type="PROSITE" id="PS50082">
    <property type="entry name" value="WD_REPEATS_2"/>
    <property type="match status" value="2"/>
</dbReference>
<gene>
    <name evidence="11" type="primary">PLEST007497</name>
    <name evidence="11" type="ORF">PLESTB_000060000</name>
</gene>
<dbReference type="InterPro" id="IPR011047">
    <property type="entry name" value="Quinoprotein_ADH-like_sf"/>
</dbReference>
<keyword evidence="3" id="KW-0963">Cytoplasm</keyword>
<dbReference type="Pfam" id="PF25828">
    <property type="entry name" value="CC_Cfap43"/>
    <property type="match status" value="2"/>
</dbReference>
<evidence type="ECO:0000256" key="6">
    <source>
        <dbReference type="ARBA" id="ARBA00023054"/>
    </source>
</evidence>
<keyword evidence="4 9" id="KW-0853">WD repeat</keyword>
<organism evidence="11 12">
    <name type="scientific">Pleodorina starrii</name>
    <dbReference type="NCBI Taxonomy" id="330485"/>
    <lineage>
        <taxon>Eukaryota</taxon>
        <taxon>Viridiplantae</taxon>
        <taxon>Chlorophyta</taxon>
        <taxon>core chlorophytes</taxon>
        <taxon>Chlorophyceae</taxon>
        <taxon>CS clade</taxon>
        <taxon>Chlamydomonadales</taxon>
        <taxon>Volvocaceae</taxon>
        <taxon>Pleodorina</taxon>
    </lineage>
</organism>
<evidence type="ECO:0000256" key="3">
    <source>
        <dbReference type="ARBA" id="ARBA00022490"/>
    </source>
</evidence>
<evidence type="ECO:0000256" key="4">
    <source>
        <dbReference type="ARBA" id="ARBA00022574"/>
    </source>
</evidence>
<dbReference type="Proteomes" id="UP001165080">
    <property type="component" value="Unassembled WGS sequence"/>
</dbReference>
<feature type="region of interest" description="Disordered" evidence="10">
    <location>
        <begin position="1150"/>
        <end position="1173"/>
    </location>
</feature>
<evidence type="ECO:0000256" key="1">
    <source>
        <dbReference type="ARBA" id="ARBA00004138"/>
    </source>
</evidence>
<evidence type="ECO:0000256" key="2">
    <source>
        <dbReference type="ARBA" id="ARBA00004245"/>
    </source>
</evidence>
<evidence type="ECO:0000256" key="8">
    <source>
        <dbReference type="ARBA" id="ARBA00023273"/>
    </source>
</evidence>
<dbReference type="Gene3D" id="2.130.10.10">
    <property type="entry name" value="YVTN repeat-like/Quinoprotein amine dehydrogenase"/>
    <property type="match status" value="3"/>
</dbReference>
<reference evidence="11 12" key="1">
    <citation type="journal article" date="2023" name="Commun. Biol.">
        <title>Reorganization of the ancestral sex-determining regions during the evolution of trioecy in Pleodorina starrii.</title>
        <authorList>
            <person name="Takahashi K."/>
            <person name="Suzuki S."/>
            <person name="Kawai-Toyooka H."/>
            <person name="Yamamoto K."/>
            <person name="Hamaji T."/>
            <person name="Ootsuki R."/>
            <person name="Yamaguchi H."/>
            <person name="Kawachi M."/>
            <person name="Higashiyama T."/>
            <person name="Nozaki H."/>
        </authorList>
    </citation>
    <scope>NUCLEOTIDE SEQUENCE [LARGE SCALE GENOMIC DNA]</scope>
    <source>
        <strain evidence="11 12">NIES-4479</strain>
    </source>
</reference>
<dbReference type="EMBL" id="BRXU01000001">
    <property type="protein sequence ID" value="GLC48108.1"/>
    <property type="molecule type" value="Genomic_DNA"/>
</dbReference>
<keyword evidence="12" id="KW-1185">Reference proteome</keyword>
<protein>
    <recommendedName>
        <fullName evidence="13">Cilia- and flagella-associated protein 43</fullName>
    </recommendedName>
</protein>
<name>A0A9W6B9Q8_9CHLO</name>
<dbReference type="SMART" id="SM00320">
    <property type="entry name" value="WD40"/>
    <property type="match status" value="8"/>
</dbReference>
<evidence type="ECO:0000256" key="7">
    <source>
        <dbReference type="ARBA" id="ARBA00023212"/>
    </source>
</evidence>
<dbReference type="GO" id="GO:0005930">
    <property type="term" value="C:axoneme"/>
    <property type="evidence" value="ECO:0007669"/>
    <property type="project" value="TreeGrafter"/>
</dbReference>
<evidence type="ECO:0000313" key="11">
    <source>
        <dbReference type="EMBL" id="GLC48108.1"/>
    </source>
</evidence>
<feature type="region of interest" description="Disordered" evidence="10">
    <location>
        <begin position="1389"/>
        <end position="1463"/>
    </location>
</feature>
<dbReference type="PANTHER" id="PTHR14885">
    <property type="entry name" value="CILIA- AND FLAGELLA-ASSOCIATED PROTEIN 43-RELATED"/>
    <property type="match status" value="1"/>
</dbReference>
<dbReference type="Pfam" id="PF00400">
    <property type="entry name" value="WD40"/>
    <property type="match status" value="2"/>
</dbReference>
<dbReference type="GO" id="GO:0060271">
    <property type="term" value="P:cilium assembly"/>
    <property type="evidence" value="ECO:0007669"/>
    <property type="project" value="TreeGrafter"/>
</dbReference>
<evidence type="ECO:0000313" key="12">
    <source>
        <dbReference type="Proteomes" id="UP001165080"/>
    </source>
</evidence>
<feature type="repeat" description="WD" evidence="9">
    <location>
        <begin position="499"/>
        <end position="527"/>
    </location>
</feature>
<keyword evidence="5" id="KW-0677">Repeat</keyword>
<feature type="region of interest" description="Disordered" evidence="10">
    <location>
        <begin position="253"/>
        <end position="272"/>
    </location>
</feature>
<feature type="repeat" description="WD" evidence="9">
    <location>
        <begin position="404"/>
        <end position="432"/>
    </location>
</feature>
<feature type="region of interest" description="Disordered" evidence="10">
    <location>
        <begin position="1505"/>
        <end position="1581"/>
    </location>
</feature>
<accession>A0A9W6B9Q8</accession>
<sequence length="1943" mass="202109">MAFQTRLAIGYNGSPVAWLGPDEVAWTCGNAVVLQSLSTKAQRVLKGTGFGISCFTVSKRHNLLAVAEKGLKPNVSIYSTKSLQLLAKLSPGELTKEEEQALPGGSADKQLHTNVVTLGVTAMVFSGDGERLAVCGDEPDCCVVVYSWRKAETLGRSHLPASQPASQVSFHPLDPTILATSHGGTASVWYLEAMWDRTLFRYQSLAPGALPPGHEVTAHAWSPHGLYVGTSGGALALLDIATMAPAAVGVAATAAEPPSPGGGGAGGSAAGAAPPGQPVLVLDASGPGAGVSALALNRDHVAVCGTDGSVHVFSHTPVAVGQGPPAFSHEVWLARGGASGVPVSSAECGGADHAMLVLGCPDGTIYRAAMGPHTGAGVTARAGYTTATQIADYPVGRLAGIVPHPGGGAFLTAGADGSVRLWAVEDGQLLARKALSSAQCALAAAAPGAGLAAVGSETGVVRVLVLPQVPAPGGGEAATTAAAGAAAPPALQLRVMYRRRLHTGPIDALAFSPNNDLLLSAGRDGTVWLLALDARTASCRALGFVPLPPGERVLGVTWPRAGSDVLEGESALLSLAGGGMMSLTASAELTSGNWRNPHADMMLTRPPAAAAAALHPRSLGSDSGDGGPGGMSEPVVVRLLRLEVPLLAVATAPHDRTGEVYGLGADKQLHKLALPAEAAAWAGLRARPFRSAVHVAAHTRPGGGVAMAPGGHVLVTGAADGLVSMRNLNLVPLGDSGGGAADGAALHDVTAGGVVSVSFDATGRFFASAGADGAIMMFEVTAAAGAPHLLVTPPWAAVPYAGGVTASSRVDADAIDDASELTEVELLQRQGALEASGGNGESRRAAVAARLGELRGRIAELLETNQAAPELERLDRSDMIIDLGLVERLKRDTETRVAGVAAAVRRDNLRTELLAERLRRMVWDNLAVKGSVVSGLRSPQLVNNFPLTQPGTHERVLRQVTMLRRVELLEHQALGVVPYNFMFRGAGLESTVDPDDGYENSLSNPDAAALAAAAAVAAAAAAAAASAGSGVVDPDSLMYSDFDLHCNTRKALQMHLIKQKIRDLKAAFNADFNRLAAQKRADCDRIADLNARMDETLKDLRKMGAVPPPALLEERYQLGSQDTRDNIQATVLTVRDEEVGVDRYVTPEERARQEAARRADEEAAKRSARDNAGERALRQMMGGTLAPRGGGVDGEGNPFSLPPPSWLAAMGLDPDSVNPKMLSEEQVRELKEWQAREKALQEERSRRVAMLELELRTAKAAVEEVVGRFDEGLAAMASRRHRVAAEVTALEARTVALAAGLARCARSCEAVEKQLLARLGAAKEAHGRAAAEFSERRGDLAELESRHAAAATEERQLDRNFKKEFVDADMYYNRLLQLYRARRPEQLAAAVGPPPGAQNSYNSGGGGGGLPEASGNSFRGGPPPGPGGGLHHQGSGHGGVLAAPTESGSLSGQAPGAAAGGLATQPSQSVLAAHALPPTYSHPPPVLPPTLSAHTLEAFPDVPPHMLHLLHPDRRPTSSGAPIHSHGSHGGHPLSAGPHHSVGGFGGGGGGAFSAAAGHAGAHGGGHGHGGPQHVAHSPSVLLDPSFRPEGLDVGLWEKFVSYRAARLEAEASLRATQVDMALARRDLPELESREAALAAEMEGLMGAITALRGERRTSAYDNELQLRLLAGQVEVMPPVGSPADMSDGRLLGRGVVEALNSVVLGKGSRKVEILTAMKDFKRGIYAAQWEAAAADMRLEDLRAKIRDLQLLHVTRDMQAVLKDGEDRSTALEAASLEALMKQRERLQVKALDEKRRRLAKLAGDVSARSGQNQEVAVHLVTLGRVLEEQQRLQAGMQSSTEQAARRMRSLVTHKKLKEIALSQQTELADLRSQVDKLRLRTYPTFVELKSVAGTGAGTGAGAGLAPLPHRLPADLKVLTGGPSSASAGAGLTGGQSKPRFRA</sequence>
<comment type="caution">
    <text evidence="11">The sequence shown here is derived from an EMBL/GenBank/DDBJ whole genome shotgun (WGS) entry which is preliminary data.</text>
</comment>
<evidence type="ECO:0008006" key="13">
    <source>
        <dbReference type="Google" id="ProtNLM"/>
    </source>
</evidence>
<feature type="compositionally biased region" description="Gly residues" evidence="10">
    <location>
        <begin position="1427"/>
        <end position="1439"/>
    </location>
</feature>
<dbReference type="PANTHER" id="PTHR14885:SF1">
    <property type="entry name" value="CILIA- AND FLAGELLA-ASSOCIATED PROTEIN 43"/>
    <property type="match status" value="1"/>
</dbReference>
<feature type="compositionally biased region" description="Gly residues" evidence="10">
    <location>
        <begin position="1543"/>
        <end position="1552"/>
    </location>
</feature>
<feature type="compositionally biased region" description="Low complexity" evidence="10">
    <location>
        <begin position="1448"/>
        <end position="1463"/>
    </location>
</feature>
<evidence type="ECO:0000256" key="5">
    <source>
        <dbReference type="ARBA" id="ARBA00022737"/>
    </source>
</evidence>
<dbReference type="InterPro" id="IPR015943">
    <property type="entry name" value="WD40/YVTN_repeat-like_dom_sf"/>
</dbReference>
<proteinExistence type="predicted"/>
<dbReference type="InterPro" id="IPR001680">
    <property type="entry name" value="WD40_rpt"/>
</dbReference>
<feature type="compositionally biased region" description="Low complexity" evidence="10">
    <location>
        <begin position="1919"/>
        <end position="1930"/>
    </location>
</feature>
<dbReference type="SUPFAM" id="SSF50998">
    <property type="entry name" value="Quinoprotein alcohol dehydrogenase-like"/>
    <property type="match status" value="1"/>
</dbReference>
<feature type="compositionally biased region" description="Low complexity" evidence="10">
    <location>
        <begin position="1518"/>
        <end position="1542"/>
    </location>
</feature>
<comment type="subcellular location">
    <subcellularLocation>
        <location evidence="1">Cell projection</location>
        <location evidence="1">Cilium</location>
    </subcellularLocation>
    <subcellularLocation>
        <location evidence="2">Cytoplasm</location>
        <location evidence="2">Cytoskeleton</location>
    </subcellularLocation>
</comment>
<keyword evidence="7" id="KW-0206">Cytoskeleton</keyword>
<evidence type="ECO:0000256" key="9">
    <source>
        <dbReference type="PROSITE-ProRule" id="PRU00221"/>
    </source>
</evidence>
<feature type="region of interest" description="Disordered" evidence="10">
    <location>
        <begin position="1917"/>
        <end position="1943"/>
    </location>
</feature>
<feature type="compositionally biased region" description="Gly residues" evidence="10">
    <location>
        <begin position="1561"/>
        <end position="1571"/>
    </location>
</feature>
<evidence type="ECO:0000256" key="10">
    <source>
        <dbReference type="SAM" id="MobiDB-lite"/>
    </source>
</evidence>